<dbReference type="AlphaFoldDB" id="A0A183DMS3"/>
<sequence length="97" mass="10267">MSASGMEQANTNGGNQQYMDGTMAGQGAMPGQPGEGAAGGGTVDANKGAATEQQQTAEERSAEMEREIAREDVCRLAFRFEQNTLNAHRQDSLSHGY</sequence>
<feature type="compositionally biased region" description="Polar residues" evidence="1">
    <location>
        <begin position="1"/>
        <end position="19"/>
    </location>
</feature>
<evidence type="ECO:0000313" key="4">
    <source>
        <dbReference type="WBParaSite" id="GPUH_0001002501-mRNA-1"/>
    </source>
</evidence>
<feature type="compositionally biased region" description="Basic and acidic residues" evidence="1">
    <location>
        <begin position="57"/>
        <end position="66"/>
    </location>
</feature>
<dbReference type="Proteomes" id="UP000271098">
    <property type="component" value="Unassembled WGS sequence"/>
</dbReference>
<feature type="region of interest" description="Disordered" evidence="1">
    <location>
        <begin position="1"/>
        <end position="66"/>
    </location>
</feature>
<feature type="compositionally biased region" description="Gly residues" evidence="1">
    <location>
        <begin position="33"/>
        <end position="42"/>
    </location>
</feature>
<protein>
    <submittedName>
        <fullName evidence="4">Catalase</fullName>
    </submittedName>
</protein>
<organism evidence="4">
    <name type="scientific">Gongylonema pulchrum</name>
    <dbReference type="NCBI Taxonomy" id="637853"/>
    <lineage>
        <taxon>Eukaryota</taxon>
        <taxon>Metazoa</taxon>
        <taxon>Ecdysozoa</taxon>
        <taxon>Nematoda</taxon>
        <taxon>Chromadorea</taxon>
        <taxon>Rhabditida</taxon>
        <taxon>Spirurina</taxon>
        <taxon>Spiruromorpha</taxon>
        <taxon>Spiruroidea</taxon>
        <taxon>Gongylonematidae</taxon>
        <taxon>Gongylonema</taxon>
    </lineage>
</organism>
<name>A0A183DMS3_9BILA</name>
<evidence type="ECO:0000313" key="2">
    <source>
        <dbReference type="EMBL" id="VDK80713.1"/>
    </source>
</evidence>
<reference evidence="4" key="1">
    <citation type="submission" date="2016-06" db="UniProtKB">
        <authorList>
            <consortium name="WormBaseParasite"/>
        </authorList>
    </citation>
    <scope>IDENTIFICATION</scope>
</reference>
<accession>A0A183DMS3</accession>
<evidence type="ECO:0000256" key="1">
    <source>
        <dbReference type="SAM" id="MobiDB-lite"/>
    </source>
</evidence>
<evidence type="ECO:0000313" key="3">
    <source>
        <dbReference type="Proteomes" id="UP000271098"/>
    </source>
</evidence>
<dbReference type="WBParaSite" id="GPUH_0001002501-mRNA-1">
    <property type="protein sequence ID" value="GPUH_0001002501-mRNA-1"/>
    <property type="gene ID" value="GPUH_0001002501"/>
</dbReference>
<proteinExistence type="predicted"/>
<reference evidence="2 3" key="2">
    <citation type="submission" date="2018-11" db="EMBL/GenBank/DDBJ databases">
        <authorList>
            <consortium name="Pathogen Informatics"/>
        </authorList>
    </citation>
    <scope>NUCLEOTIDE SEQUENCE [LARGE SCALE GENOMIC DNA]</scope>
</reference>
<keyword evidence="3" id="KW-1185">Reference proteome</keyword>
<gene>
    <name evidence="2" type="ORF">GPUH_LOCUS10007</name>
</gene>
<feature type="compositionally biased region" description="Low complexity" evidence="1">
    <location>
        <begin position="23"/>
        <end position="32"/>
    </location>
</feature>
<dbReference type="EMBL" id="UYRT01035684">
    <property type="protein sequence ID" value="VDK80713.1"/>
    <property type="molecule type" value="Genomic_DNA"/>
</dbReference>